<evidence type="ECO:0000313" key="1">
    <source>
        <dbReference type="EMBL" id="CAG8650508.1"/>
    </source>
</evidence>
<dbReference type="EMBL" id="CAJVPT010020758">
    <property type="protein sequence ID" value="CAG8650508.1"/>
    <property type="molecule type" value="Genomic_DNA"/>
</dbReference>
<name>A0ACA9NKE4_9GLOM</name>
<keyword evidence="2" id="KW-1185">Reference proteome</keyword>
<feature type="non-terminal residue" evidence="1">
    <location>
        <position position="1"/>
    </location>
</feature>
<organism evidence="1 2">
    <name type="scientific">Acaulospora colombiana</name>
    <dbReference type="NCBI Taxonomy" id="27376"/>
    <lineage>
        <taxon>Eukaryota</taxon>
        <taxon>Fungi</taxon>
        <taxon>Fungi incertae sedis</taxon>
        <taxon>Mucoromycota</taxon>
        <taxon>Glomeromycotina</taxon>
        <taxon>Glomeromycetes</taxon>
        <taxon>Diversisporales</taxon>
        <taxon>Acaulosporaceae</taxon>
        <taxon>Acaulospora</taxon>
    </lineage>
</organism>
<dbReference type="Proteomes" id="UP000789525">
    <property type="component" value="Unassembled WGS sequence"/>
</dbReference>
<proteinExistence type="predicted"/>
<protein>
    <submittedName>
        <fullName evidence="1">13683_t:CDS:1</fullName>
    </submittedName>
</protein>
<reference evidence="1" key="1">
    <citation type="submission" date="2021-06" db="EMBL/GenBank/DDBJ databases">
        <authorList>
            <person name="Kallberg Y."/>
            <person name="Tangrot J."/>
            <person name="Rosling A."/>
        </authorList>
    </citation>
    <scope>NUCLEOTIDE SEQUENCE</scope>
    <source>
        <strain evidence="1">CL356</strain>
    </source>
</reference>
<gene>
    <name evidence="1" type="ORF">ACOLOM_LOCUS8233</name>
</gene>
<evidence type="ECO:0000313" key="2">
    <source>
        <dbReference type="Proteomes" id="UP000789525"/>
    </source>
</evidence>
<comment type="caution">
    <text evidence="1">The sequence shown here is derived from an EMBL/GenBank/DDBJ whole genome shotgun (WGS) entry which is preliminary data.</text>
</comment>
<sequence length="818" mass="91338">RSVANDDLIKGTKYKCELQELSCNTVTSATVMPRLKSALLEVEVQECVSDIGPDVFGGSSGPPNPNKRFDRKHFIHTNMSQEEDINITKSNIRRSTRNTKKNQSLPPISEVSSSNVSDLPVDKQKKKPPGANKKSVAQKASKATSGSQQRKNPPLSCTSISHSRSVTPVSSMPPQKTHNQGRRQLQRAPATTVTPTEVGDNLLSSPQSQLQSIGFEFSYWTSQNVQLPAETQDNGPPVVQSECQNNPPLPLPSIPCRRSRKEYDEDCTETSLPATKRNANGGITAQPSTDVTNEQASDDPQLSPLVHPSSNPSPTRTASPIYIPPPEGSLQSSISSLSRELGAFHMRSPSVTSQSALSPTHEAPLLMLEFTDQDVGNGATHNLEGAELFSDQHAHTGLPLVDHHDLRPPTPLFYPSHGQTNDDGHISSAEDITNTQRVHSRASSRSYATAASKSPSASNKDKQLPNVSQPNNYHEEPNDFNEEGMSTYYHEPIEISWPSIFEGPDAGFEVIDESVHIEVSDHLMSMQTLIYNSKEFEESIQPQLKKQWNESPQEVRCGFLNCWCIYNQNCREWLEENPSRDFMPSSHYFKTGCWEIEPKPTAPCSADQFTLAMPTGNDHNLHAGSIFWKDFQKATKAGFYNVSLMGSHYNRDSVQQIFQSVVEVQIGFQTAACAESPSEEDCRHYRQERSNARRIAVRAYFAIDFLLTMTQKWLSLCYVAEFADAKTLLTNLSIGGADLCSDDESESEGLIMYRKPLSWRSRKFESFLSRLRQRNLYFNGPTHMAMMRDQERESRIPPVHVPSDWVDSSWLDSLNDRS</sequence>
<accession>A0ACA9NKE4</accession>